<dbReference type="EMBL" id="JAUCMV010000005">
    <property type="protein sequence ID" value="KAK0398686.1"/>
    <property type="molecule type" value="Genomic_DNA"/>
</dbReference>
<dbReference type="AlphaFoldDB" id="A0AA39LI79"/>
<keyword evidence="8" id="KW-0143">Chaperone</keyword>
<dbReference type="PANTHER" id="PTHR44176">
    <property type="entry name" value="DNAJ HOMOLOG SUBFAMILY C MEMBER 25"/>
    <property type="match status" value="1"/>
</dbReference>
<evidence type="ECO:0000256" key="7">
    <source>
        <dbReference type="ARBA" id="ARBA00023136"/>
    </source>
</evidence>
<feature type="domain" description="SEC7" evidence="14">
    <location>
        <begin position="675"/>
        <end position="863"/>
    </location>
</feature>
<evidence type="ECO:0008006" key="17">
    <source>
        <dbReference type="Google" id="ProtNLM"/>
    </source>
</evidence>
<evidence type="ECO:0000256" key="4">
    <source>
        <dbReference type="ARBA" id="ARBA00022692"/>
    </source>
</evidence>
<comment type="similarity">
    <text evidence="9">Belongs to the DNAJC25 family.</text>
</comment>
<dbReference type="GO" id="GO:0005789">
    <property type="term" value="C:endoplasmic reticulum membrane"/>
    <property type="evidence" value="ECO:0007669"/>
    <property type="project" value="TreeGrafter"/>
</dbReference>
<feature type="domain" description="J" evidence="13">
    <location>
        <begin position="32"/>
        <end position="101"/>
    </location>
</feature>
<dbReference type="PRINTS" id="PR00625">
    <property type="entry name" value="JDOMAIN"/>
</dbReference>
<dbReference type="Gene3D" id="2.30.29.30">
    <property type="entry name" value="Pleckstrin-homology domain (PH domain)/Phosphotyrosine-binding domain (PTB)"/>
    <property type="match status" value="1"/>
</dbReference>
<keyword evidence="5 11" id="KW-1133">Transmembrane helix</keyword>
<dbReference type="SUPFAM" id="SSF46565">
    <property type="entry name" value="Chaperone J-domain"/>
    <property type="match status" value="1"/>
</dbReference>
<feature type="transmembrane region" description="Helical" evidence="11">
    <location>
        <begin position="125"/>
        <end position="144"/>
    </location>
</feature>
<evidence type="ECO:0000256" key="11">
    <source>
        <dbReference type="SAM" id="Phobius"/>
    </source>
</evidence>
<dbReference type="Pfam" id="PF01369">
    <property type="entry name" value="Sec7"/>
    <property type="match status" value="1"/>
</dbReference>
<feature type="signal peptide" evidence="12">
    <location>
        <begin position="1"/>
        <end position="19"/>
    </location>
</feature>
<dbReference type="InterPro" id="IPR001623">
    <property type="entry name" value="DnaJ_domain"/>
</dbReference>
<feature type="chain" id="PRO_5041390646" description="SEC7 domain-containing protein" evidence="12">
    <location>
        <begin position="20"/>
        <end position="1076"/>
    </location>
</feature>
<keyword evidence="4 11" id="KW-0812">Transmembrane</keyword>
<sequence>MKVIALAVGLFALIEAAQCVGLARGLYCGLEICYDVLGVDRETFNKTGLAKAYRKLAKQFHPDRVKDEEARVAAEERFRLIATAYETLKDDETRGFYDYYLDHPEQRYYNYYQYYRMRTAPKVDIRLVIIGVVSVISLIQYISAKSKYTEAIDYAVKVAKYRKAAIDIASERGLLDVDPKTGKVRKNRKNRDNVDVEAIIRAIVEENMDVRGGYKKESVYDTIAWYIISFPVILFRYAIWKARWIKKYNINGEEYEEEDKLYLIRKHFGMTECQFICLEPEEIDEFLEEKLWIKENFTQWKEAKEVEEREKMANSGKYKRPCRQGTVTSAKRCHFYRLPPSSHTVAQAAAHSYTPSDRWPGISSWKRRIVQSFRMMLCNCGRKVAMQTGDVFYHEQCCPVATPKSQFHAGPSTAMRTMVSASSSRALATYELSDDLNRRQAQVLERRYGGRIRAHAAATKIQRAFREYRMRLQFRHITAHSNAPQRMTRRCPEHMKSLETPYFRESFRPSPAHLTHNALSQPSLRYQPSTSLLTQLRVEREEIHAERPIPDQRSEVSMRVRRTARSPPAPSLMGAFGPVSRPYIELMSPRLSNRRLIVPHLPPSTHVEGGGRSTSPLVWVPRVQSASSTATNSTTSHTNSLPRVNRGNSSSQLTGLNGAGFVKPRDCAMLKWTDQQRRRYYRIALNFFNKKPDRGIHMLINWGFIENNSVSIAKLLIERRGLSKQMIGEFIGTLHSTFHADVLHSFIAEVDMRDMDIDVALRQTLLFFRLPGEAQKIDRIMQVFSQHYCKCNPSSSAVQCGPDAIYILAFAIIMLNTDLHSPSVKPANKMKLEDFIKNIQGTKDGLLFKRELLVGIYQRIRETPFVQGEDHVNQVAAIDKRLVGKDKPKLAEPFRRLICSCRFYQISDVNKKQSADAHQREVYLFNDMIVIAKLMNKKKGTSQCTLKHWSSTVDMKIEPFRTQYYKHGLLINCPGGMQILLNSRSDDDRFRFLADARESAAESTEMEQIRIELELDKQSLLSLNRSESQRDSGLPEFENGDAKGAAKNGIAKPSRRLSFNSLDSGMVEEGGDFASP</sequence>
<dbReference type="Pfam" id="PF00226">
    <property type="entry name" value="DnaJ"/>
    <property type="match status" value="1"/>
</dbReference>
<dbReference type="InterPro" id="IPR036869">
    <property type="entry name" value="J_dom_sf"/>
</dbReference>
<dbReference type="SUPFAM" id="SSF50729">
    <property type="entry name" value="PH domain-like"/>
    <property type="match status" value="1"/>
</dbReference>
<dbReference type="InterPro" id="IPR035999">
    <property type="entry name" value="Sec7_dom_sf"/>
</dbReference>
<dbReference type="PROSITE" id="PS50076">
    <property type="entry name" value="DNAJ_2"/>
    <property type="match status" value="1"/>
</dbReference>
<comment type="subcellular location">
    <subcellularLocation>
        <location evidence="1">Membrane</location>
        <topology evidence="1">Multi-pass membrane protein</topology>
    </subcellularLocation>
</comment>
<evidence type="ECO:0000259" key="14">
    <source>
        <dbReference type="PROSITE" id="PS50190"/>
    </source>
</evidence>
<evidence type="ECO:0000256" key="9">
    <source>
        <dbReference type="ARBA" id="ARBA00024193"/>
    </source>
</evidence>
<keyword evidence="12" id="KW-0732">Signal</keyword>
<accession>A0AA39LI79</accession>
<dbReference type="InterPro" id="IPR018253">
    <property type="entry name" value="DnaJ_domain_CS"/>
</dbReference>
<reference evidence="15" key="1">
    <citation type="submission" date="2023-06" db="EMBL/GenBank/DDBJ databases">
        <title>Genomic analysis of the entomopathogenic nematode Steinernema hermaphroditum.</title>
        <authorList>
            <person name="Schwarz E.M."/>
            <person name="Heppert J.K."/>
            <person name="Baniya A."/>
            <person name="Schwartz H.T."/>
            <person name="Tan C.-H."/>
            <person name="Antoshechkin I."/>
            <person name="Sternberg P.W."/>
            <person name="Goodrich-Blair H."/>
            <person name="Dillman A.R."/>
        </authorList>
    </citation>
    <scope>NUCLEOTIDE SEQUENCE</scope>
    <source>
        <strain evidence="15">PS9179</strain>
        <tissue evidence="15">Whole animal</tissue>
    </source>
</reference>
<dbReference type="PROSITE" id="PS50096">
    <property type="entry name" value="IQ"/>
    <property type="match status" value="1"/>
</dbReference>
<evidence type="ECO:0000256" key="2">
    <source>
        <dbReference type="ARBA" id="ARBA00006248"/>
    </source>
</evidence>
<dbReference type="InterPro" id="IPR033742">
    <property type="entry name" value="IQSEC_PH"/>
</dbReference>
<comment type="caution">
    <text evidence="15">The sequence shown here is derived from an EMBL/GenBank/DDBJ whole genome shotgun (WGS) entry which is preliminary data.</text>
</comment>
<keyword evidence="7 11" id="KW-0472">Membrane</keyword>
<evidence type="ECO:0000313" key="15">
    <source>
        <dbReference type="EMBL" id="KAK0398686.1"/>
    </source>
</evidence>
<feature type="region of interest" description="Disordered" evidence="10">
    <location>
        <begin position="627"/>
        <end position="649"/>
    </location>
</feature>
<dbReference type="FunFam" id="1.10.287.110:FF:000036">
    <property type="entry name" value="dnaJ homolog subfamily C member 25"/>
    <property type="match status" value="1"/>
</dbReference>
<dbReference type="InterPro" id="IPR011993">
    <property type="entry name" value="PH-like_dom_sf"/>
</dbReference>
<dbReference type="FunFam" id="1.10.1000.11:FF:000002">
    <property type="entry name" value="Cytohesin 1"/>
    <property type="match status" value="1"/>
</dbReference>
<evidence type="ECO:0000256" key="6">
    <source>
        <dbReference type="ARBA" id="ARBA00023054"/>
    </source>
</evidence>
<evidence type="ECO:0000259" key="13">
    <source>
        <dbReference type="PROSITE" id="PS50076"/>
    </source>
</evidence>
<feature type="region of interest" description="Disordered" evidence="10">
    <location>
        <begin position="1024"/>
        <end position="1051"/>
    </location>
</feature>
<keyword evidence="3" id="KW-0597">Phosphoprotein</keyword>
<evidence type="ECO:0000256" key="10">
    <source>
        <dbReference type="SAM" id="MobiDB-lite"/>
    </source>
</evidence>
<dbReference type="GO" id="GO:0005085">
    <property type="term" value="F:guanyl-nucleotide exchange factor activity"/>
    <property type="evidence" value="ECO:0007669"/>
    <property type="project" value="InterPro"/>
</dbReference>
<gene>
    <name evidence="15" type="ORF">QR680_002708</name>
</gene>
<evidence type="ECO:0000313" key="16">
    <source>
        <dbReference type="Proteomes" id="UP001175271"/>
    </source>
</evidence>
<dbReference type="Proteomes" id="UP001175271">
    <property type="component" value="Unassembled WGS sequence"/>
</dbReference>
<dbReference type="InterPro" id="IPR000904">
    <property type="entry name" value="Sec7_dom"/>
</dbReference>
<organism evidence="15 16">
    <name type="scientific">Steinernema hermaphroditum</name>
    <dbReference type="NCBI Taxonomy" id="289476"/>
    <lineage>
        <taxon>Eukaryota</taxon>
        <taxon>Metazoa</taxon>
        <taxon>Ecdysozoa</taxon>
        <taxon>Nematoda</taxon>
        <taxon>Chromadorea</taxon>
        <taxon>Rhabditida</taxon>
        <taxon>Tylenchina</taxon>
        <taxon>Panagrolaimomorpha</taxon>
        <taxon>Strongyloidoidea</taxon>
        <taxon>Steinernematidae</taxon>
        <taxon>Steinernema</taxon>
    </lineage>
</organism>
<feature type="compositionally biased region" description="Low complexity" evidence="10">
    <location>
        <begin position="627"/>
        <end position="640"/>
    </location>
</feature>
<dbReference type="Pfam" id="PF16453">
    <property type="entry name" value="IQ_SEC7_PH"/>
    <property type="match status" value="1"/>
</dbReference>
<protein>
    <recommendedName>
        <fullName evidence="17">SEC7 domain-containing protein</fullName>
    </recommendedName>
</protein>
<proteinExistence type="inferred from homology"/>
<evidence type="ECO:0000256" key="3">
    <source>
        <dbReference type="ARBA" id="ARBA00022553"/>
    </source>
</evidence>
<dbReference type="InterPro" id="IPR023394">
    <property type="entry name" value="Sec7_C_sf"/>
</dbReference>
<dbReference type="Gene3D" id="1.10.220.20">
    <property type="match status" value="1"/>
</dbReference>
<dbReference type="SMART" id="SM00222">
    <property type="entry name" value="Sec7"/>
    <property type="match status" value="1"/>
</dbReference>
<evidence type="ECO:0000256" key="8">
    <source>
        <dbReference type="ARBA" id="ARBA00023186"/>
    </source>
</evidence>
<evidence type="ECO:0000256" key="1">
    <source>
        <dbReference type="ARBA" id="ARBA00004141"/>
    </source>
</evidence>
<dbReference type="PANTHER" id="PTHR44176:SF1">
    <property type="entry name" value="DNAJ HOMOLOG SUBFAMILY C MEMBER 25"/>
    <property type="match status" value="1"/>
</dbReference>
<dbReference type="GO" id="GO:0006457">
    <property type="term" value="P:protein folding"/>
    <property type="evidence" value="ECO:0007669"/>
    <property type="project" value="InterPro"/>
</dbReference>
<comment type="similarity">
    <text evidence="2">Belongs to the BRAG family.</text>
</comment>
<dbReference type="SUPFAM" id="SSF48425">
    <property type="entry name" value="Sec7 domain"/>
    <property type="match status" value="1"/>
</dbReference>
<keyword evidence="16" id="KW-1185">Reference proteome</keyword>
<keyword evidence="6" id="KW-0175">Coiled coil</keyword>
<dbReference type="CDD" id="cd00171">
    <property type="entry name" value="Sec7"/>
    <property type="match status" value="1"/>
</dbReference>
<dbReference type="Gene3D" id="1.10.287.110">
    <property type="entry name" value="DnaJ domain"/>
    <property type="match status" value="1"/>
</dbReference>
<dbReference type="InterPro" id="IPR044632">
    <property type="entry name" value="DNAJC25-like"/>
</dbReference>
<dbReference type="SMART" id="SM00271">
    <property type="entry name" value="DnaJ"/>
    <property type="match status" value="1"/>
</dbReference>
<evidence type="ECO:0000256" key="5">
    <source>
        <dbReference type="ARBA" id="ARBA00022989"/>
    </source>
</evidence>
<dbReference type="CDD" id="cd06257">
    <property type="entry name" value="DnaJ"/>
    <property type="match status" value="1"/>
</dbReference>
<dbReference type="PROSITE" id="PS00636">
    <property type="entry name" value="DNAJ_1"/>
    <property type="match status" value="1"/>
</dbReference>
<dbReference type="PROSITE" id="PS50190">
    <property type="entry name" value="SEC7"/>
    <property type="match status" value="1"/>
</dbReference>
<evidence type="ECO:0000256" key="12">
    <source>
        <dbReference type="SAM" id="SignalP"/>
    </source>
</evidence>
<dbReference type="GO" id="GO:0032012">
    <property type="term" value="P:regulation of ARF protein signal transduction"/>
    <property type="evidence" value="ECO:0007669"/>
    <property type="project" value="InterPro"/>
</dbReference>
<dbReference type="Gene3D" id="1.10.1000.11">
    <property type="entry name" value="Arf Nucleotide-binding Site Opener,domain 2"/>
    <property type="match status" value="1"/>
</dbReference>
<name>A0AA39LI79_9BILA</name>
<feature type="transmembrane region" description="Helical" evidence="11">
    <location>
        <begin position="223"/>
        <end position="240"/>
    </location>
</feature>